<organism evidence="1 2">
    <name type="scientific">Thalassovita mangrovi</name>
    <dbReference type="NCBI Taxonomy" id="2692236"/>
    <lineage>
        <taxon>Bacteria</taxon>
        <taxon>Pseudomonadati</taxon>
        <taxon>Pseudomonadota</taxon>
        <taxon>Alphaproteobacteria</taxon>
        <taxon>Rhodobacterales</taxon>
        <taxon>Roseobacteraceae</taxon>
        <taxon>Thalassovita</taxon>
    </lineage>
</organism>
<name>A0A6L8LF11_9RHOB</name>
<dbReference type="Proteomes" id="UP000479043">
    <property type="component" value="Unassembled WGS sequence"/>
</dbReference>
<reference evidence="1 2" key="1">
    <citation type="submission" date="2020-01" db="EMBL/GenBank/DDBJ databases">
        <authorList>
            <person name="Chen S."/>
        </authorList>
    </citation>
    <scope>NUCLEOTIDE SEQUENCE [LARGE SCALE GENOMIC DNA]</scope>
    <source>
        <strain evidence="1 2">GS-10</strain>
    </source>
</reference>
<accession>A0A6L8LF11</accession>
<dbReference type="GO" id="GO:0016853">
    <property type="term" value="F:isomerase activity"/>
    <property type="evidence" value="ECO:0007669"/>
    <property type="project" value="UniProtKB-KW"/>
</dbReference>
<dbReference type="RefSeq" id="WP_160972346.1">
    <property type="nucleotide sequence ID" value="NZ_WWEN01000002.1"/>
</dbReference>
<comment type="caution">
    <text evidence="1">The sequence shown here is derived from an EMBL/GenBank/DDBJ whole genome shotgun (WGS) entry which is preliminary data.</text>
</comment>
<evidence type="ECO:0000313" key="2">
    <source>
        <dbReference type="Proteomes" id="UP000479043"/>
    </source>
</evidence>
<dbReference type="AlphaFoldDB" id="A0A6L8LF11"/>
<proteinExistence type="predicted"/>
<keyword evidence="1" id="KW-0413">Isomerase</keyword>
<sequence>MRHLILGGLAASLLALPGCYGMTRDESMVVGGLTGAALGIVTADMLDANRNWTIIAALAGAAVGTQVAVNNSTNECAYSRGDGTYVVRPCY</sequence>
<evidence type="ECO:0000313" key="1">
    <source>
        <dbReference type="EMBL" id="MYM54667.1"/>
    </source>
</evidence>
<keyword evidence="2" id="KW-1185">Reference proteome</keyword>
<gene>
    <name evidence="1" type="ORF">GR167_05075</name>
</gene>
<dbReference type="EMBL" id="WWEN01000002">
    <property type="protein sequence ID" value="MYM54667.1"/>
    <property type="molecule type" value="Genomic_DNA"/>
</dbReference>
<protein>
    <submittedName>
        <fullName evidence="1">Glucose-6-phosphate isomerase</fullName>
    </submittedName>
</protein>